<accession>A0A8B8LGX7</accession>
<reference evidence="4" key="2">
    <citation type="submission" date="2025-08" db="UniProtKB">
        <authorList>
            <consortium name="RefSeq"/>
        </authorList>
    </citation>
    <scope>IDENTIFICATION</scope>
    <source>
        <tissue evidence="4">Young leaves</tissue>
    </source>
</reference>
<dbReference type="Gene3D" id="1.10.8.430">
    <property type="entry name" value="Helical domain of apoptotic protease-activating factors"/>
    <property type="match status" value="1"/>
</dbReference>
<feature type="domain" description="TIR" evidence="1">
    <location>
        <begin position="5"/>
        <end position="172"/>
    </location>
</feature>
<dbReference type="Pfam" id="PF01582">
    <property type="entry name" value="TIR"/>
    <property type="match status" value="1"/>
</dbReference>
<dbReference type="InterPro" id="IPR044974">
    <property type="entry name" value="Disease_R_plants"/>
</dbReference>
<dbReference type="CDD" id="cd00009">
    <property type="entry name" value="AAA"/>
    <property type="match status" value="1"/>
</dbReference>
<dbReference type="SUPFAM" id="SSF52540">
    <property type="entry name" value="P-loop containing nucleoside triphosphate hydrolases"/>
    <property type="match status" value="1"/>
</dbReference>
<dbReference type="OrthoDB" id="1411662at2759"/>
<dbReference type="GO" id="GO:0007165">
    <property type="term" value="P:signal transduction"/>
    <property type="evidence" value="ECO:0007669"/>
    <property type="project" value="InterPro"/>
</dbReference>
<dbReference type="RefSeq" id="XP_027355495.1">
    <property type="nucleotide sequence ID" value="XM_027499694.1"/>
</dbReference>
<dbReference type="GO" id="GO:0043531">
    <property type="term" value="F:ADP binding"/>
    <property type="evidence" value="ECO:0007669"/>
    <property type="project" value="InterPro"/>
</dbReference>
<sequence length="425" mass="47574">MDTAEEASASPSSPRFSGTRGVFVSFRQKDTGNTFAATLYDALRRKGLKAVLGGNSSAIRSSRIAIVVFSENYASSKRCLTELTKILKCMKQKKQVVFPIFYKVEPSVVRHQRKSYGEAIAKHEERVGTDSNKLRKWRSSLNQAAGLSGWHFQAGCELEFIERVAEETSAQLPPKHIDIGERIIGLHPCIEQAKLLLDLASNNDVCMLGIYGESGVGKTTLAKALYNSILHMFEGACFIFNVREASKQHKGMLRLQQTLLSEILEEKKTKLASADEGISMIKHRLAHKRVLLVLDDVDGIEQLEKLAGGCDWFGFGSRIIVTTRDQHLLLAHLVERTYQMKGLNDRDSLELFCWYAFNASQPATGYENVSNHVVSYARGIPLVLKGIGSKLINRSLRAWECAMEQYEKIPETKRLETFLKDGKKG</sequence>
<dbReference type="Gene3D" id="3.40.50.10140">
    <property type="entry name" value="Toll/interleukin-1 receptor homology (TIR) domain"/>
    <property type="match status" value="1"/>
</dbReference>
<name>A0A8B8LGX7_ABRPR</name>
<dbReference type="InterPro" id="IPR035897">
    <property type="entry name" value="Toll_tir_struct_dom_sf"/>
</dbReference>
<dbReference type="PROSITE" id="PS50104">
    <property type="entry name" value="TIR"/>
    <property type="match status" value="1"/>
</dbReference>
<proteinExistence type="predicted"/>
<evidence type="ECO:0000259" key="1">
    <source>
        <dbReference type="PROSITE" id="PS50104"/>
    </source>
</evidence>
<dbReference type="SUPFAM" id="SSF52200">
    <property type="entry name" value="Toll/Interleukin receptor TIR domain"/>
    <property type="match status" value="1"/>
</dbReference>
<dbReference type="Gene3D" id="3.40.50.300">
    <property type="entry name" value="P-loop containing nucleotide triphosphate hydrolases"/>
    <property type="match status" value="1"/>
</dbReference>
<dbReference type="InterPro" id="IPR000157">
    <property type="entry name" value="TIR_dom"/>
</dbReference>
<keyword evidence="3" id="KW-1185">Reference proteome</keyword>
<organism evidence="3 4">
    <name type="scientific">Abrus precatorius</name>
    <name type="common">Indian licorice</name>
    <name type="synonym">Glycine abrus</name>
    <dbReference type="NCBI Taxonomy" id="3816"/>
    <lineage>
        <taxon>Eukaryota</taxon>
        <taxon>Viridiplantae</taxon>
        <taxon>Streptophyta</taxon>
        <taxon>Embryophyta</taxon>
        <taxon>Tracheophyta</taxon>
        <taxon>Spermatophyta</taxon>
        <taxon>Magnoliopsida</taxon>
        <taxon>eudicotyledons</taxon>
        <taxon>Gunneridae</taxon>
        <taxon>Pentapetalae</taxon>
        <taxon>rosids</taxon>
        <taxon>fabids</taxon>
        <taxon>Fabales</taxon>
        <taxon>Fabaceae</taxon>
        <taxon>Papilionoideae</taxon>
        <taxon>50 kb inversion clade</taxon>
        <taxon>NPAAA clade</taxon>
        <taxon>indigoferoid/millettioid clade</taxon>
        <taxon>Abreae</taxon>
        <taxon>Abrus</taxon>
    </lineage>
</organism>
<dbReference type="InterPro" id="IPR002182">
    <property type="entry name" value="NB-ARC"/>
</dbReference>
<dbReference type="InterPro" id="IPR007111">
    <property type="entry name" value="NACHT_NTPase"/>
</dbReference>
<dbReference type="PROSITE" id="PS50837">
    <property type="entry name" value="NACHT"/>
    <property type="match status" value="1"/>
</dbReference>
<dbReference type="PANTHER" id="PTHR11017">
    <property type="entry name" value="LEUCINE-RICH REPEAT-CONTAINING PROTEIN"/>
    <property type="match status" value="1"/>
</dbReference>
<feature type="domain" description="NACHT" evidence="2">
    <location>
        <begin position="206"/>
        <end position="298"/>
    </location>
</feature>
<dbReference type="PRINTS" id="PR00364">
    <property type="entry name" value="DISEASERSIST"/>
</dbReference>
<dbReference type="InterPro" id="IPR027417">
    <property type="entry name" value="P-loop_NTPase"/>
</dbReference>
<gene>
    <name evidence="4" type="primary">LOC113865259</name>
</gene>
<evidence type="ECO:0000313" key="3">
    <source>
        <dbReference type="Proteomes" id="UP000694853"/>
    </source>
</evidence>
<dbReference type="PANTHER" id="PTHR11017:SF587">
    <property type="entry name" value="NB-ARC DOMAIN PROTEIN"/>
    <property type="match status" value="1"/>
</dbReference>
<dbReference type="Pfam" id="PF00931">
    <property type="entry name" value="NB-ARC"/>
    <property type="match status" value="1"/>
</dbReference>
<reference evidence="3" key="1">
    <citation type="journal article" date="2019" name="Toxins">
        <title>Detection of Abrin-Like and Prepropulchellin-Like Toxin Genes and Transcripts Using Whole Genome Sequencing and Full-Length Transcript Sequencing of Abrus precatorius.</title>
        <authorList>
            <person name="Hovde B.T."/>
            <person name="Daligault H.E."/>
            <person name="Hanschen E.R."/>
            <person name="Kunde Y.A."/>
            <person name="Johnson M.B."/>
            <person name="Starkenburg S.R."/>
            <person name="Johnson S.L."/>
        </authorList>
    </citation>
    <scope>NUCLEOTIDE SEQUENCE [LARGE SCALE GENOMIC DNA]</scope>
</reference>
<evidence type="ECO:0000259" key="2">
    <source>
        <dbReference type="PROSITE" id="PS50837"/>
    </source>
</evidence>
<dbReference type="SMART" id="SM00255">
    <property type="entry name" value="TIR"/>
    <property type="match status" value="1"/>
</dbReference>
<dbReference type="GO" id="GO:0006952">
    <property type="term" value="P:defense response"/>
    <property type="evidence" value="ECO:0007669"/>
    <property type="project" value="InterPro"/>
</dbReference>
<dbReference type="GeneID" id="113865259"/>
<dbReference type="InterPro" id="IPR042197">
    <property type="entry name" value="Apaf_helical"/>
</dbReference>
<dbReference type="KEGG" id="aprc:113865259"/>
<protein>
    <submittedName>
        <fullName evidence="4">TMV resistance protein N-like</fullName>
    </submittedName>
</protein>
<dbReference type="AlphaFoldDB" id="A0A8B8LGX7"/>
<evidence type="ECO:0000313" key="4">
    <source>
        <dbReference type="RefSeq" id="XP_027355495.1"/>
    </source>
</evidence>
<dbReference type="Proteomes" id="UP000694853">
    <property type="component" value="Unplaced"/>
</dbReference>